<comment type="caution">
    <text evidence="2">The sequence shown here is derived from an EMBL/GenBank/DDBJ whole genome shotgun (WGS) entry which is preliminary data.</text>
</comment>
<proteinExistence type="predicted"/>
<organism evidence="2 3">
    <name type="scientific">Clostridium vincentii</name>
    <dbReference type="NCBI Taxonomy" id="52704"/>
    <lineage>
        <taxon>Bacteria</taxon>
        <taxon>Bacillati</taxon>
        <taxon>Bacillota</taxon>
        <taxon>Clostridia</taxon>
        <taxon>Eubacteriales</taxon>
        <taxon>Clostridiaceae</taxon>
        <taxon>Clostridium</taxon>
    </lineage>
</organism>
<reference evidence="2 3" key="1">
    <citation type="submission" date="2018-03" db="EMBL/GenBank/DDBJ databases">
        <title>Genome sequence of Clostridium vincentii DSM 10228.</title>
        <authorList>
            <person name="Poehlein A."/>
            <person name="Daniel R."/>
        </authorList>
    </citation>
    <scope>NUCLEOTIDE SEQUENCE [LARGE SCALE GENOMIC DNA]</scope>
    <source>
        <strain evidence="2 3">DSM 10228</strain>
    </source>
</reference>
<dbReference type="Pfam" id="PF13276">
    <property type="entry name" value="HTH_21"/>
    <property type="match status" value="1"/>
</dbReference>
<protein>
    <recommendedName>
        <fullName evidence="1">HTH-like domain-containing protein</fullName>
    </recommendedName>
</protein>
<gene>
    <name evidence="2" type="ORF">CLVI_28840</name>
</gene>
<dbReference type="Proteomes" id="UP000239471">
    <property type="component" value="Unassembled WGS sequence"/>
</dbReference>
<dbReference type="Pfam" id="PF20310">
    <property type="entry name" value="HTH_Tnp_2"/>
    <property type="match status" value="1"/>
</dbReference>
<evidence type="ECO:0000259" key="1">
    <source>
        <dbReference type="Pfam" id="PF13276"/>
    </source>
</evidence>
<sequence>MSKNIFTKEQVEKLENNNNNILKVSERSITYTHEFKILFINEYIAGKLPKDIFHENGLDIEVLGETRIKQAACRWKRAYKKDGIIGLYDTRKTASGRPLARELTKEEIINRQEAKILLLESQVELLKKLDLAERLLINKNIKLRSSEIFKLINETINTNKFKNLTRYFCGILDVSRSGYYNYINSEDSRINKEEMDLNARDIILKAFNHRGFKKGSRSIKMILENESDVIFSLKKIRRIMNKYNIVCPHRKANPYKRMAKATKEHRVVPNILNRNFKQGVPGTILLTDITYLQYNGSDMAYLSTILDASSGEILAHNVSKRITLDIATDTILKLKQ</sequence>
<dbReference type="PANTHER" id="PTHR46889:SF4">
    <property type="entry name" value="TRANSPOSASE INSO FOR INSERTION SEQUENCE ELEMENT IS911B-RELATED"/>
    <property type="match status" value="1"/>
</dbReference>
<dbReference type="PANTHER" id="PTHR46889">
    <property type="entry name" value="TRANSPOSASE INSF FOR INSERTION SEQUENCE IS3B-RELATED"/>
    <property type="match status" value="1"/>
</dbReference>
<keyword evidence="3" id="KW-1185">Reference proteome</keyword>
<feature type="domain" description="HTH-like" evidence="1">
    <location>
        <begin position="200"/>
        <end position="251"/>
    </location>
</feature>
<dbReference type="InterPro" id="IPR046929">
    <property type="entry name" value="HTH_Tnp"/>
</dbReference>
<dbReference type="AlphaFoldDB" id="A0A2T0BAV8"/>
<evidence type="ECO:0000313" key="3">
    <source>
        <dbReference type="Proteomes" id="UP000239471"/>
    </source>
</evidence>
<accession>A0A2T0BAV8</accession>
<name>A0A2T0BAV8_9CLOT</name>
<dbReference type="InterPro" id="IPR025948">
    <property type="entry name" value="HTH-like_dom"/>
</dbReference>
<dbReference type="InterPro" id="IPR050900">
    <property type="entry name" value="Transposase_IS3/IS150/IS904"/>
</dbReference>
<dbReference type="EMBL" id="PVXQ01000039">
    <property type="protein sequence ID" value="PRR80973.1"/>
    <property type="molecule type" value="Genomic_DNA"/>
</dbReference>
<evidence type="ECO:0000313" key="2">
    <source>
        <dbReference type="EMBL" id="PRR80973.1"/>
    </source>
</evidence>